<evidence type="ECO:0000259" key="10">
    <source>
        <dbReference type="Pfam" id="PF02558"/>
    </source>
</evidence>
<dbReference type="PANTHER" id="PTHR21708:SF26">
    <property type="entry name" value="2-DEHYDROPANTOATE 2-REDUCTASE"/>
    <property type="match status" value="1"/>
</dbReference>
<dbReference type="InterPro" id="IPR036291">
    <property type="entry name" value="NAD(P)-bd_dom_sf"/>
</dbReference>
<name>A0A842HDC8_9BACT</name>
<keyword evidence="5 9" id="KW-0521">NADP</keyword>
<dbReference type="Proteomes" id="UP000546464">
    <property type="component" value="Unassembled WGS sequence"/>
</dbReference>
<dbReference type="NCBIfam" id="TIGR00745">
    <property type="entry name" value="apbA_panE"/>
    <property type="match status" value="1"/>
</dbReference>
<dbReference type="InterPro" id="IPR013752">
    <property type="entry name" value="KPA_reductase"/>
</dbReference>
<dbReference type="InterPro" id="IPR008927">
    <property type="entry name" value="6-PGluconate_DH-like_C_sf"/>
</dbReference>
<dbReference type="InterPro" id="IPR013332">
    <property type="entry name" value="KPR_N"/>
</dbReference>
<feature type="domain" description="Ketopantoate reductase N-terminal" evidence="10">
    <location>
        <begin position="8"/>
        <end position="154"/>
    </location>
</feature>
<evidence type="ECO:0000256" key="1">
    <source>
        <dbReference type="ARBA" id="ARBA00004994"/>
    </source>
</evidence>
<dbReference type="Gene3D" id="3.40.50.720">
    <property type="entry name" value="NAD(P)-binding Rossmann-like Domain"/>
    <property type="match status" value="1"/>
</dbReference>
<dbReference type="RefSeq" id="WP_185675431.1">
    <property type="nucleotide sequence ID" value="NZ_JACHVB010000022.1"/>
</dbReference>
<comment type="catalytic activity">
    <reaction evidence="8 9">
        <text>(R)-pantoate + NADP(+) = 2-dehydropantoate + NADPH + H(+)</text>
        <dbReference type="Rhea" id="RHEA:16233"/>
        <dbReference type="ChEBI" id="CHEBI:11561"/>
        <dbReference type="ChEBI" id="CHEBI:15378"/>
        <dbReference type="ChEBI" id="CHEBI:15980"/>
        <dbReference type="ChEBI" id="CHEBI:57783"/>
        <dbReference type="ChEBI" id="CHEBI:58349"/>
        <dbReference type="EC" id="1.1.1.169"/>
    </reaction>
</comment>
<dbReference type="InterPro" id="IPR003710">
    <property type="entry name" value="ApbA"/>
</dbReference>
<dbReference type="AlphaFoldDB" id="A0A842HDC8"/>
<comment type="function">
    <text evidence="9">Catalyzes the NADPH-dependent reduction of ketopantoate into pantoic acid.</text>
</comment>
<dbReference type="GO" id="GO:0005737">
    <property type="term" value="C:cytoplasm"/>
    <property type="evidence" value="ECO:0007669"/>
    <property type="project" value="TreeGrafter"/>
</dbReference>
<proteinExistence type="inferred from homology"/>
<dbReference type="InterPro" id="IPR051402">
    <property type="entry name" value="KPR-Related"/>
</dbReference>
<dbReference type="FunFam" id="1.10.1040.10:FF:000017">
    <property type="entry name" value="2-dehydropantoate 2-reductase"/>
    <property type="match status" value="1"/>
</dbReference>
<evidence type="ECO:0000256" key="9">
    <source>
        <dbReference type="RuleBase" id="RU362068"/>
    </source>
</evidence>
<dbReference type="Gene3D" id="1.10.1040.10">
    <property type="entry name" value="N-(1-d-carboxylethyl)-l-norvaline Dehydrogenase, domain 2"/>
    <property type="match status" value="1"/>
</dbReference>
<evidence type="ECO:0000256" key="6">
    <source>
        <dbReference type="ARBA" id="ARBA00023002"/>
    </source>
</evidence>
<evidence type="ECO:0000256" key="7">
    <source>
        <dbReference type="ARBA" id="ARBA00032024"/>
    </source>
</evidence>
<evidence type="ECO:0000256" key="4">
    <source>
        <dbReference type="ARBA" id="ARBA00019465"/>
    </source>
</evidence>
<accession>A0A842HDC8</accession>
<evidence type="ECO:0000259" key="11">
    <source>
        <dbReference type="Pfam" id="PF08546"/>
    </source>
</evidence>
<evidence type="ECO:0000313" key="13">
    <source>
        <dbReference type="Proteomes" id="UP000546464"/>
    </source>
</evidence>
<gene>
    <name evidence="12" type="ORF">H5P28_09250</name>
</gene>
<keyword evidence="9" id="KW-0566">Pantothenate biosynthesis</keyword>
<dbReference type="Pfam" id="PF08546">
    <property type="entry name" value="ApbA_C"/>
    <property type="match status" value="1"/>
</dbReference>
<dbReference type="SUPFAM" id="SSF48179">
    <property type="entry name" value="6-phosphogluconate dehydrogenase C-terminal domain-like"/>
    <property type="match status" value="1"/>
</dbReference>
<comment type="similarity">
    <text evidence="2 9">Belongs to the ketopantoate reductase family.</text>
</comment>
<comment type="pathway">
    <text evidence="1 9">Cofactor biosynthesis; (R)-pantothenate biosynthesis; (R)-pantoate from 3-methyl-2-oxobutanoate: step 2/2.</text>
</comment>
<dbReference type="Pfam" id="PF02558">
    <property type="entry name" value="ApbA"/>
    <property type="match status" value="1"/>
</dbReference>
<sequence>MLPEKPRVAIVGAGAIGGYYGCMLARYGCDVHFLLRSDYDTVMERGFLIRRPEESFTIHPVQGYQKSKDIGPCDLVVVAVKATANRHMQKLVAPLVDGHTLVLSLQNGMGNAEALAEFIPAVQIMAGLCFVCLNRVEPGVIENYMPGRIFIGEFMGSYRERTIEVVNLFERAGVEAYFSRSLNESLWRKLIWNIPFNGLSIAAGGVTTAEIMASEHLTKLAYLLMKEVQAAARAHGQIIPDDFLDFQIEETRKMDAYKPSSMLDFVAGREVEVEAIFGEPLRRGQSKNVVMPRLETLYYLLKGLCPSSEAHPKRKKKA</sequence>
<dbReference type="PANTHER" id="PTHR21708">
    <property type="entry name" value="PROBABLE 2-DEHYDROPANTOATE 2-REDUCTASE"/>
    <property type="match status" value="1"/>
</dbReference>
<keyword evidence="13" id="KW-1185">Reference proteome</keyword>
<dbReference type="GO" id="GO:0015940">
    <property type="term" value="P:pantothenate biosynthetic process"/>
    <property type="evidence" value="ECO:0007669"/>
    <property type="project" value="UniProtKB-UniPathway"/>
</dbReference>
<keyword evidence="6 9" id="KW-0560">Oxidoreductase</keyword>
<dbReference type="SUPFAM" id="SSF51735">
    <property type="entry name" value="NAD(P)-binding Rossmann-fold domains"/>
    <property type="match status" value="1"/>
</dbReference>
<dbReference type="GO" id="GO:0008677">
    <property type="term" value="F:2-dehydropantoate 2-reductase activity"/>
    <property type="evidence" value="ECO:0007669"/>
    <property type="project" value="UniProtKB-EC"/>
</dbReference>
<evidence type="ECO:0000256" key="8">
    <source>
        <dbReference type="ARBA" id="ARBA00048793"/>
    </source>
</evidence>
<evidence type="ECO:0000256" key="3">
    <source>
        <dbReference type="ARBA" id="ARBA00013014"/>
    </source>
</evidence>
<dbReference type="InterPro" id="IPR013328">
    <property type="entry name" value="6PGD_dom2"/>
</dbReference>
<organism evidence="12 13">
    <name type="scientific">Ruficoccus amylovorans</name>
    <dbReference type="NCBI Taxonomy" id="1804625"/>
    <lineage>
        <taxon>Bacteria</taxon>
        <taxon>Pseudomonadati</taxon>
        <taxon>Verrucomicrobiota</taxon>
        <taxon>Opitutia</taxon>
        <taxon>Puniceicoccales</taxon>
        <taxon>Cerasicoccaceae</taxon>
        <taxon>Ruficoccus</taxon>
    </lineage>
</organism>
<dbReference type="EC" id="1.1.1.169" evidence="3 9"/>
<evidence type="ECO:0000313" key="12">
    <source>
        <dbReference type="EMBL" id="MBC2594442.1"/>
    </source>
</evidence>
<dbReference type="UniPathway" id="UPA00028">
    <property type="reaction ID" value="UER00004"/>
</dbReference>
<evidence type="ECO:0000256" key="2">
    <source>
        <dbReference type="ARBA" id="ARBA00007870"/>
    </source>
</evidence>
<feature type="domain" description="Ketopantoate reductase C-terminal" evidence="11">
    <location>
        <begin position="183"/>
        <end position="303"/>
    </location>
</feature>
<comment type="caution">
    <text evidence="12">The sequence shown here is derived from an EMBL/GenBank/DDBJ whole genome shotgun (WGS) entry which is preliminary data.</text>
</comment>
<reference evidence="12 13" key="1">
    <citation type="submission" date="2020-07" db="EMBL/GenBank/DDBJ databases">
        <authorList>
            <person name="Feng X."/>
        </authorList>
    </citation>
    <scope>NUCLEOTIDE SEQUENCE [LARGE SCALE GENOMIC DNA]</scope>
    <source>
        <strain evidence="12 13">JCM31066</strain>
    </source>
</reference>
<evidence type="ECO:0000256" key="5">
    <source>
        <dbReference type="ARBA" id="ARBA00022857"/>
    </source>
</evidence>
<protein>
    <recommendedName>
        <fullName evidence="4 9">2-dehydropantoate 2-reductase</fullName>
        <ecNumber evidence="3 9">1.1.1.169</ecNumber>
    </recommendedName>
    <alternativeName>
        <fullName evidence="7 9">Ketopantoate reductase</fullName>
    </alternativeName>
</protein>
<dbReference type="EMBL" id="JACHVB010000022">
    <property type="protein sequence ID" value="MBC2594442.1"/>
    <property type="molecule type" value="Genomic_DNA"/>
</dbReference>